<name>A0A2G4R9H8_9PROT</name>
<dbReference type="Proteomes" id="UP000228751">
    <property type="component" value="Unassembled WGS sequence"/>
</dbReference>
<protein>
    <submittedName>
        <fullName evidence="1">Uncharacterized protein</fullName>
    </submittedName>
</protein>
<reference evidence="1 2" key="1">
    <citation type="submission" date="2017-10" db="EMBL/GenBank/DDBJ databases">
        <title>Genomic analysis of the genus Acetobacter.</title>
        <authorList>
            <person name="Kim K.H."/>
            <person name="Chun B.H."/>
            <person name="Son A.R."/>
            <person name="Jeon C.O."/>
        </authorList>
    </citation>
    <scope>NUCLEOTIDE SEQUENCE [LARGE SCALE GENOMIC DNA]</scope>
    <source>
        <strain evidence="1 2">LHT 2458</strain>
    </source>
</reference>
<gene>
    <name evidence="1" type="ORF">CSR02_12555</name>
</gene>
<organism evidence="1 2">
    <name type="scientific">Acetobacter pomorum</name>
    <dbReference type="NCBI Taxonomy" id="65959"/>
    <lineage>
        <taxon>Bacteria</taxon>
        <taxon>Pseudomonadati</taxon>
        <taxon>Pseudomonadota</taxon>
        <taxon>Alphaproteobacteria</taxon>
        <taxon>Acetobacterales</taxon>
        <taxon>Acetobacteraceae</taxon>
        <taxon>Acetobacter</taxon>
    </lineage>
</organism>
<proteinExistence type="predicted"/>
<evidence type="ECO:0000313" key="2">
    <source>
        <dbReference type="Proteomes" id="UP000228751"/>
    </source>
</evidence>
<comment type="caution">
    <text evidence="1">The sequence shown here is derived from an EMBL/GenBank/DDBJ whole genome shotgun (WGS) entry which is preliminary data.</text>
</comment>
<accession>A0A2G4R9H8</accession>
<dbReference type="AlphaFoldDB" id="A0A2G4R9H8"/>
<dbReference type="RefSeq" id="WP_099541879.1">
    <property type="nucleotide sequence ID" value="NZ_PEBQ01000157.1"/>
</dbReference>
<dbReference type="EMBL" id="PEBQ01000157">
    <property type="protein sequence ID" value="PHY93229.1"/>
    <property type="molecule type" value="Genomic_DNA"/>
</dbReference>
<keyword evidence="2" id="KW-1185">Reference proteome</keyword>
<evidence type="ECO:0000313" key="1">
    <source>
        <dbReference type="EMBL" id="PHY93229.1"/>
    </source>
</evidence>
<sequence>MGLDDIYRTPGSNVYDVDFEIKRLSLLSRPTLIGLLSDYGHEPEEEDFRAYSEDVAQQITSFLPNLAGLSHDDICTYLSENSPIEYILAILKSGIIINNKYGYGSIAAQCEKNIRIIRNEIFNIDGIPLDYWGNIPDVNGNMIGDEYYLYNGVFYRAYQMASGRTRIAPIDWSMNLAQDKFFYAVRDMLDRYKTNPQPKKNRLSLFEKIRFRYFYKI</sequence>